<comment type="similarity">
    <text evidence="7">Belongs to the MraZ family.</text>
</comment>
<keyword evidence="9" id="KW-0131">Cell cycle</keyword>
<dbReference type="InterPro" id="IPR003444">
    <property type="entry name" value="MraZ"/>
</dbReference>
<feature type="domain" description="SpoVT-AbrB" evidence="8">
    <location>
        <begin position="81"/>
        <end position="124"/>
    </location>
</feature>
<feature type="domain" description="SpoVT-AbrB" evidence="8">
    <location>
        <begin position="5"/>
        <end position="52"/>
    </location>
</feature>
<dbReference type="PANTHER" id="PTHR34701">
    <property type="entry name" value="TRANSCRIPTIONAL REGULATOR MRAZ"/>
    <property type="match status" value="1"/>
</dbReference>
<keyword evidence="10" id="KW-1185">Reference proteome</keyword>
<evidence type="ECO:0000259" key="8">
    <source>
        <dbReference type="PROSITE" id="PS51740"/>
    </source>
</evidence>
<comment type="subcellular location">
    <subcellularLocation>
        <location evidence="7">Cytoplasm</location>
        <location evidence="7">Nucleoid</location>
    </subcellularLocation>
</comment>
<protein>
    <recommendedName>
        <fullName evidence="1 7">Transcriptional regulator MraZ</fullName>
    </recommendedName>
</protein>
<dbReference type="PROSITE" id="PS51740">
    <property type="entry name" value="SPOVT_ABRB"/>
    <property type="match status" value="2"/>
</dbReference>
<dbReference type="CDD" id="cd16320">
    <property type="entry name" value="MraZ_N"/>
    <property type="match status" value="1"/>
</dbReference>
<dbReference type="RefSeq" id="WP_109838255.1">
    <property type="nucleotide sequence ID" value="NZ_QGKM01000041.1"/>
</dbReference>
<keyword evidence="5 7" id="KW-0238">DNA-binding</keyword>
<dbReference type="GO" id="GO:2000143">
    <property type="term" value="P:negative regulation of DNA-templated transcription initiation"/>
    <property type="evidence" value="ECO:0007669"/>
    <property type="project" value="TreeGrafter"/>
</dbReference>
<dbReference type="InterPro" id="IPR038619">
    <property type="entry name" value="MraZ_sf"/>
</dbReference>
<dbReference type="Pfam" id="PF02381">
    <property type="entry name" value="MraZ"/>
    <property type="match status" value="2"/>
</dbReference>
<dbReference type="AlphaFoldDB" id="A0A317CEL3"/>
<dbReference type="InterPro" id="IPR035642">
    <property type="entry name" value="MraZ_N"/>
</dbReference>
<dbReference type="InterPro" id="IPR020603">
    <property type="entry name" value="MraZ_dom"/>
</dbReference>
<evidence type="ECO:0000256" key="6">
    <source>
        <dbReference type="ARBA" id="ARBA00023163"/>
    </source>
</evidence>
<dbReference type="GO" id="GO:0000976">
    <property type="term" value="F:transcription cis-regulatory region binding"/>
    <property type="evidence" value="ECO:0007669"/>
    <property type="project" value="TreeGrafter"/>
</dbReference>
<keyword evidence="4 7" id="KW-0805">Transcription regulation</keyword>
<reference evidence="9 10" key="1">
    <citation type="submission" date="2018-05" db="EMBL/GenBank/DDBJ databases">
        <title>Leucothrix arctica sp. nov., isolated from Arctic seawater.</title>
        <authorList>
            <person name="Choi A."/>
            <person name="Baek K."/>
        </authorList>
    </citation>
    <scope>NUCLEOTIDE SEQUENCE [LARGE SCALE GENOMIC DNA]</scope>
    <source>
        <strain evidence="9 10">JCM 18388</strain>
    </source>
</reference>
<dbReference type="GO" id="GO:0003700">
    <property type="term" value="F:DNA-binding transcription factor activity"/>
    <property type="evidence" value="ECO:0007669"/>
    <property type="project" value="UniProtKB-UniRule"/>
</dbReference>
<name>A0A317CEL3_9GAMM</name>
<comment type="subunit">
    <text evidence="7">Forms oligomers.</text>
</comment>
<evidence type="ECO:0000256" key="7">
    <source>
        <dbReference type="HAMAP-Rule" id="MF_01008"/>
    </source>
</evidence>
<dbReference type="Proteomes" id="UP000245539">
    <property type="component" value="Unassembled WGS sequence"/>
</dbReference>
<evidence type="ECO:0000256" key="1">
    <source>
        <dbReference type="ARBA" id="ARBA00013860"/>
    </source>
</evidence>
<dbReference type="NCBIfam" id="TIGR00242">
    <property type="entry name" value="division/cell wall cluster transcriptional repressor MraZ"/>
    <property type="match status" value="1"/>
</dbReference>
<dbReference type="PANTHER" id="PTHR34701:SF1">
    <property type="entry name" value="TRANSCRIPTIONAL REGULATOR MRAZ"/>
    <property type="match status" value="1"/>
</dbReference>
<accession>A0A317CEL3</accession>
<evidence type="ECO:0000256" key="4">
    <source>
        <dbReference type="ARBA" id="ARBA00023015"/>
    </source>
</evidence>
<proteinExistence type="inferred from homology"/>
<evidence type="ECO:0000256" key="2">
    <source>
        <dbReference type="ARBA" id="ARBA00022490"/>
    </source>
</evidence>
<dbReference type="SUPFAM" id="SSF89447">
    <property type="entry name" value="AbrB/MazE/MraZ-like"/>
    <property type="match status" value="1"/>
</dbReference>
<dbReference type="HAMAP" id="MF_01008">
    <property type="entry name" value="MraZ"/>
    <property type="match status" value="1"/>
</dbReference>
<dbReference type="OrthoDB" id="9807753at2"/>
<gene>
    <name evidence="7" type="primary">mraZ</name>
    <name evidence="9" type="ORF">DKW60_13845</name>
</gene>
<keyword evidence="9" id="KW-0132">Cell division</keyword>
<dbReference type="CDD" id="cd16321">
    <property type="entry name" value="MraZ_C"/>
    <property type="match status" value="1"/>
</dbReference>
<dbReference type="GO" id="GO:0005737">
    <property type="term" value="C:cytoplasm"/>
    <property type="evidence" value="ECO:0007669"/>
    <property type="project" value="UniProtKB-UniRule"/>
</dbReference>
<evidence type="ECO:0000313" key="9">
    <source>
        <dbReference type="EMBL" id="PWQ95783.1"/>
    </source>
</evidence>
<dbReference type="GO" id="GO:0009295">
    <property type="term" value="C:nucleoid"/>
    <property type="evidence" value="ECO:0007669"/>
    <property type="project" value="UniProtKB-SubCell"/>
</dbReference>
<evidence type="ECO:0000313" key="10">
    <source>
        <dbReference type="Proteomes" id="UP000245539"/>
    </source>
</evidence>
<dbReference type="InterPro" id="IPR035644">
    <property type="entry name" value="MraZ_C"/>
</dbReference>
<evidence type="ECO:0000256" key="3">
    <source>
        <dbReference type="ARBA" id="ARBA00022737"/>
    </source>
</evidence>
<comment type="caution">
    <text evidence="9">The sequence shown here is derived from an EMBL/GenBank/DDBJ whole genome shotgun (WGS) entry which is preliminary data.</text>
</comment>
<dbReference type="GO" id="GO:0051301">
    <property type="term" value="P:cell division"/>
    <property type="evidence" value="ECO:0007669"/>
    <property type="project" value="UniProtKB-KW"/>
</dbReference>
<keyword evidence="3" id="KW-0677">Repeat</keyword>
<keyword evidence="6 7" id="KW-0804">Transcription</keyword>
<sequence length="151" mass="17155">MFRGISNLNVDTKGRIAIPSRYRESIQQSASGQMVVTVDHTDHCLLVYAMDEWINVERTLMRLPNMNRSVRNMQRLVLGHASEVELDSQGRIRLSPPLREYAGIEKASVLVGQANKFELWDEGTWLAQRDSWIAEAQANLETDDVLSQVSL</sequence>
<keyword evidence="2 7" id="KW-0963">Cytoplasm</keyword>
<dbReference type="InterPro" id="IPR007159">
    <property type="entry name" value="SpoVT-AbrB_dom"/>
</dbReference>
<dbReference type="EMBL" id="QGKM01000041">
    <property type="protein sequence ID" value="PWQ95783.1"/>
    <property type="molecule type" value="Genomic_DNA"/>
</dbReference>
<dbReference type="InterPro" id="IPR037914">
    <property type="entry name" value="SpoVT-AbrB_sf"/>
</dbReference>
<dbReference type="Gene3D" id="3.40.1550.20">
    <property type="entry name" value="Transcriptional regulator MraZ domain"/>
    <property type="match status" value="1"/>
</dbReference>
<organism evidence="9 10">
    <name type="scientific">Leucothrix pacifica</name>
    <dbReference type="NCBI Taxonomy" id="1247513"/>
    <lineage>
        <taxon>Bacteria</taxon>
        <taxon>Pseudomonadati</taxon>
        <taxon>Pseudomonadota</taxon>
        <taxon>Gammaproteobacteria</taxon>
        <taxon>Thiotrichales</taxon>
        <taxon>Thiotrichaceae</taxon>
        <taxon>Leucothrix</taxon>
    </lineage>
</organism>
<evidence type="ECO:0000256" key="5">
    <source>
        <dbReference type="ARBA" id="ARBA00023125"/>
    </source>
</evidence>